<comment type="caution">
    <text evidence="9">The sequence shown here is derived from an EMBL/GenBank/DDBJ whole genome shotgun (WGS) entry which is preliminary data.</text>
</comment>
<feature type="non-terminal residue" evidence="9">
    <location>
        <position position="1330"/>
    </location>
</feature>
<dbReference type="InterPro" id="IPR036084">
    <property type="entry name" value="Ser_inhib-like_sf"/>
</dbReference>
<comment type="subcellular location">
    <subcellularLocation>
        <location evidence="1">Secreted</location>
    </subcellularLocation>
</comment>
<feature type="domain" description="VWFD" evidence="8">
    <location>
        <begin position="383"/>
        <end position="558"/>
    </location>
</feature>
<dbReference type="SMART" id="SM00216">
    <property type="entry name" value="VWD"/>
    <property type="match status" value="3"/>
</dbReference>
<feature type="region of interest" description="Disordered" evidence="6">
    <location>
        <begin position="1295"/>
        <end position="1330"/>
    </location>
</feature>
<evidence type="ECO:0000256" key="3">
    <source>
        <dbReference type="ARBA" id="ARBA00022737"/>
    </source>
</evidence>
<dbReference type="SUPFAM" id="SSF57567">
    <property type="entry name" value="Serine protease inhibitors"/>
    <property type="match status" value="4"/>
</dbReference>
<dbReference type="Pfam" id="PF08742">
    <property type="entry name" value="C8"/>
    <property type="match status" value="3"/>
</dbReference>
<dbReference type="InterPro" id="IPR058753">
    <property type="entry name" value="TIL_OTOGL_Mucin"/>
</dbReference>
<accession>A0A5J5CAV7</accession>
<evidence type="ECO:0000256" key="1">
    <source>
        <dbReference type="ARBA" id="ARBA00004613"/>
    </source>
</evidence>
<dbReference type="InterPro" id="IPR001846">
    <property type="entry name" value="VWF_type-D"/>
</dbReference>
<name>A0A5J5CAV7_9PERO</name>
<evidence type="ECO:0000313" key="9">
    <source>
        <dbReference type="EMBL" id="KAA8578862.1"/>
    </source>
</evidence>
<evidence type="ECO:0000256" key="6">
    <source>
        <dbReference type="SAM" id="MobiDB-lite"/>
    </source>
</evidence>
<evidence type="ECO:0000256" key="5">
    <source>
        <dbReference type="ARBA" id="ARBA00023180"/>
    </source>
</evidence>
<evidence type="ECO:0000256" key="2">
    <source>
        <dbReference type="ARBA" id="ARBA00022525"/>
    </source>
</evidence>
<dbReference type="PROSITE" id="PS51233">
    <property type="entry name" value="VWFD"/>
    <property type="match status" value="3"/>
</dbReference>
<sequence length="1330" mass="144384">MGTRGIQSTLWLINLVLLTNTLPQTITIIPSLQTLSLGSANADHIGQVCTTWGHYHWKTFDGNFFHLPSTCNHIVASQCKNSYEDFNIQMRRKKVNNIPTISNIIMKLDSSVVEFSNSSVIVNGQTVSLPFVTLGVTIKGTTSSISVEAKMGIRVIWNLDDSLDVEIDNKFRNQTCGLCGNFDGVSNDFMKDGLMLSLTDYADTWKMDGPTETCEEPVLNPVLSCGDKPFCDQIFSSASFNSCQNLLDVESFSKVCMADMCNSKENIDSALCKTISEYSRECIHADIKCPYNMEFLEYSSSCTDSCSTPQASQTCHSHYSDGCRCPAGTVFDDISNTGCITVDQCPCLHNNNVYKSGESYSYTCGSCVCESGQWTCKEENCPGTCSVKGGAHISTFDGKVYTFHGDCSYVLAKQDNGSLYTVLVDLVKCGMADSRTCLRAVTLSLYSNSVVVKIQASGQVYVNQILSQLPLFTPELSAFSPSSFYILISLKVGIQVMVQLSPMMQVFLSAQPSLKGTTSGLCGNFNDIMSDDFRVISGLVEGTAAAFANTWKTRASCPDITTHFGHPCRQSISQESYAKYWCSKLADPKDVFSPCHSVISPNIYRDNCMYDSCNCEISEDCMCAAVSSYVYACAAAGIQLTGWRATICGKFSTLCPAETVYDYNMTCCSRTCRSLSQADYSCQTTFTTVDGCGCAEGTYMNEVGQCVSSDSCPCYDKDIIIPPGQVVSKDGFTCVCRHGTLSCSGGANLLLSSPSCVAPMVYFDCSTGQPGATGTECQKSCSTLDMACISTGCTSGCMCPDGLVSDGAGSCINETSCPCLHNGQVYQLGQTLSVDCNTCYCNERKFTCTTNVCDAVCGIYGDGHYVTFDDKRFDFNGECEYTLLQDYCGTGQSNGSFRIITENVPCGTTGTTCSKTIKIFLEDNEFQLKDENFQVVKSNSQVIPAQVHKMGIYLVVMIKPGLVLMWDQKTSLFIKLSPQFQGQVCGLCGNYDGNSKNDYTTRSQETVADVLEFGNSWKVSSDCPSAQLLTDPCASNRYRAAWSQKQCSIITSVTFQSCHSKVDPGPYFDSCVRDSCACDTGGDCECLCTAVAAYAKACNEAGACIKWRTPKLCPIFCDFYNSPGDCEWHYKPCGADCMKTCRNPSGNCSSLITALEGCYPQCPPTQPYFDEDTMKCAAWDQCGCYDDINIHYSIGEKVPSNNCYTCSCTVSGIRCSYDVNSCTCFINGKTYKYGETIYNTTDGLGNCILAECGANGTVTRSMYPCLTTTTASPTTTPFAFSTVGKTTSVVTTSLSKNTLGTTSKPEETTPTKKTTSSEKTTAKIVTTTPP</sequence>
<evidence type="ECO:0000259" key="8">
    <source>
        <dbReference type="PROSITE" id="PS51233"/>
    </source>
</evidence>
<dbReference type="InterPro" id="IPR050780">
    <property type="entry name" value="Mucin_vWF_Thrombospondin_sf"/>
</dbReference>
<dbReference type="Pfam" id="PF00094">
    <property type="entry name" value="VWD"/>
    <property type="match status" value="3"/>
</dbReference>
<dbReference type="PANTHER" id="PTHR11339:SF408">
    <property type="entry name" value="MUCIN-5B"/>
    <property type="match status" value="1"/>
</dbReference>
<evidence type="ECO:0000256" key="7">
    <source>
        <dbReference type="SAM" id="SignalP"/>
    </source>
</evidence>
<keyword evidence="2" id="KW-0964">Secreted</keyword>
<dbReference type="GO" id="GO:0005615">
    <property type="term" value="C:extracellular space"/>
    <property type="evidence" value="ECO:0007669"/>
    <property type="project" value="TreeGrafter"/>
</dbReference>
<dbReference type="InterPro" id="IPR001007">
    <property type="entry name" value="VWF_dom"/>
</dbReference>
<dbReference type="FunFam" id="2.10.25.10:FF:000674">
    <property type="entry name" value="Mucin-2"/>
    <property type="match status" value="1"/>
</dbReference>
<keyword evidence="5" id="KW-0325">Glycoprotein</keyword>
<keyword evidence="10" id="KW-1185">Reference proteome</keyword>
<evidence type="ECO:0000313" key="10">
    <source>
        <dbReference type="Proteomes" id="UP000327493"/>
    </source>
</evidence>
<evidence type="ECO:0000256" key="4">
    <source>
        <dbReference type="ARBA" id="ARBA00023157"/>
    </source>
</evidence>
<gene>
    <name evidence="9" type="ORF">FQN60_011476</name>
</gene>
<dbReference type="SMART" id="SM00215">
    <property type="entry name" value="VWC_out"/>
    <property type="match status" value="2"/>
</dbReference>
<dbReference type="Pfam" id="PF25962">
    <property type="entry name" value="TIL_OTOGL_Mucin"/>
    <property type="match status" value="1"/>
</dbReference>
<dbReference type="PANTHER" id="PTHR11339">
    <property type="entry name" value="EXTRACELLULAR MATRIX GLYCOPROTEIN RELATED"/>
    <property type="match status" value="1"/>
</dbReference>
<dbReference type="Proteomes" id="UP000327493">
    <property type="component" value="Unassembled WGS sequence"/>
</dbReference>
<dbReference type="Gene3D" id="2.10.25.10">
    <property type="entry name" value="Laminin"/>
    <property type="match status" value="3"/>
</dbReference>
<dbReference type="GO" id="GO:0031012">
    <property type="term" value="C:extracellular matrix"/>
    <property type="evidence" value="ECO:0007669"/>
    <property type="project" value="TreeGrafter"/>
</dbReference>
<protein>
    <recommendedName>
        <fullName evidence="8">VWFD domain-containing protein</fullName>
    </recommendedName>
</protein>
<reference evidence="9 10" key="1">
    <citation type="submission" date="2019-08" db="EMBL/GenBank/DDBJ databases">
        <title>A chromosome-level genome assembly, high-density linkage maps, and genome scans reveal the genomic architecture of hybrid incompatibilities underlying speciation via character displacement in darters (Percidae: Etheostominae).</title>
        <authorList>
            <person name="Moran R.L."/>
            <person name="Catchen J.M."/>
            <person name="Fuller R.C."/>
        </authorList>
    </citation>
    <scope>NUCLEOTIDE SEQUENCE [LARGE SCALE GENOMIC DNA]</scope>
    <source>
        <strain evidence="9">EspeVRDwgs_2016</strain>
        <tissue evidence="9">Muscle</tissue>
    </source>
</reference>
<feature type="signal peptide" evidence="7">
    <location>
        <begin position="1"/>
        <end position="23"/>
    </location>
</feature>
<keyword evidence="4" id="KW-1015">Disulfide bond</keyword>
<organism evidence="9 10">
    <name type="scientific">Etheostoma spectabile</name>
    <name type="common">orangethroat darter</name>
    <dbReference type="NCBI Taxonomy" id="54343"/>
    <lineage>
        <taxon>Eukaryota</taxon>
        <taxon>Metazoa</taxon>
        <taxon>Chordata</taxon>
        <taxon>Craniata</taxon>
        <taxon>Vertebrata</taxon>
        <taxon>Euteleostomi</taxon>
        <taxon>Actinopterygii</taxon>
        <taxon>Neopterygii</taxon>
        <taxon>Teleostei</taxon>
        <taxon>Neoteleostei</taxon>
        <taxon>Acanthomorphata</taxon>
        <taxon>Eupercaria</taxon>
        <taxon>Perciformes</taxon>
        <taxon>Percoidei</taxon>
        <taxon>Percidae</taxon>
        <taxon>Etheostomatinae</taxon>
        <taxon>Etheostoma</taxon>
    </lineage>
</organism>
<feature type="chain" id="PRO_5023907025" description="VWFD domain-containing protein" evidence="7">
    <location>
        <begin position="24"/>
        <end position="1330"/>
    </location>
</feature>
<feature type="domain" description="VWFD" evidence="8">
    <location>
        <begin position="47"/>
        <end position="215"/>
    </location>
</feature>
<dbReference type="SUPFAM" id="SSF57603">
    <property type="entry name" value="FnI-like domain"/>
    <property type="match status" value="1"/>
</dbReference>
<dbReference type="SMART" id="SM00832">
    <property type="entry name" value="C8"/>
    <property type="match status" value="3"/>
</dbReference>
<dbReference type="EMBL" id="VOFY01000073">
    <property type="protein sequence ID" value="KAA8578862.1"/>
    <property type="molecule type" value="Genomic_DNA"/>
</dbReference>
<keyword evidence="3" id="KW-0677">Repeat</keyword>
<keyword evidence="7" id="KW-0732">Signal</keyword>
<dbReference type="CDD" id="cd19941">
    <property type="entry name" value="TIL"/>
    <property type="match status" value="2"/>
</dbReference>
<dbReference type="InterPro" id="IPR014853">
    <property type="entry name" value="VWF/SSPO/ZAN-like_Cys-rich_dom"/>
</dbReference>
<proteinExistence type="predicted"/>
<feature type="domain" description="VWFD" evidence="8">
    <location>
        <begin position="855"/>
        <end position="1024"/>
    </location>
</feature>